<dbReference type="PANTHER" id="PTHR45947">
    <property type="entry name" value="SULFOQUINOVOSYL TRANSFERASE SQD2"/>
    <property type="match status" value="1"/>
</dbReference>
<dbReference type="Pfam" id="PF00534">
    <property type="entry name" value="Glycos_transf_1"/>
    <property type="match status" value="1"/>
</dbReference>
<dbReference type="RefSeq" id="WP_068378186.1">
    <property type="nucleotide sequence ID" value="NZ_LSNE01000007.1"/>
</dbReference>
<gene>
    <name evidence="2" type="ORF">AX660_17400</name>
</gene>
<feature type="domain" description="Glycosyl transferase family 1" evidence="1">
    <location>
        <begin position="221"/>
        <end position="386"/>
    </location>
</feature>
<evidence type="ECO:0000313" key="2">
    <source>
        <dbReference type="EMBL" id="KXI28155.1"/>
    </source>
</evidence>
<dbReference type="SUPFAM" id="SSF53756">
    <property type="entry name" value="UDP-Glycosyltransferase/glycogen phosphorylase"/>
    <property type="match status" value="1"/>
</dbReference>
<dbReference type="AlphaFoldDB" id="A0A135ZYU9"/>
<evidence type="ECO:0000259" key="1">
    <source>
        <dbReference type="Pfam" id="PF00534"/>
    </source>
</evidence>
<organism evidence="2 3">
    <name type="scientific">Paraglaciecola hydrolytica</name>
    <dbReference type="NCBI Taxonomy" id="1799789"/>
    <lineage>
        <taxon>Bacteria</taxon>
        <taxon>Pseudomonadati</taxon>
        <taxon>Pseudomonadota</taxon>
        <taxon>Gammaproteobacteria</taxon>
        <taxon>Alteromonadales</taxon>
        <taxon>Alteromonadaceae</taxon>
        <taxon>Paraglaciecola</taxon>
    </lineage>
</organism>
<comment type="caution">
    <text evidence="2">The sequence shown here is derived from an EMBL/GenBank/DDBJ whole genome shotgun (WGS) entry which is preliminary data.</text>
</comment>
<dbReference type="GO" id="GO:0016757">
    <property type="term" value="F:glycosyltransferase activity"/>
    <property type="evidence" value="ECO:0007669"/>
    <property type="project" value="InterPro"/>
</dbReference>
<dbReference type="Gene3D" id="3.40.50.2000">
    <property type="entry name" value="Glycogen Phosphorylase B"/>
    <property type="match status" value="2"/>
</dbReference>
<name>A0A135ZYU9_9ALTE</name>
<accession>A0A135ZYU9</accession>
<dbReference type="InterPro" id="IPR001296">
    <property type="entry name" value="Glyco_trans_1"/>
</dbReference>
<reference evidence="3" key="1">
    <citation type="submission" date="2016-02" db="EMBL/GenBank/DDBJ databases">
        <authorList>
            <person name="Schultz-Johansen M."/>
            <person name="Glaring M.A."/>
            <person name="Bech P.K."/>
            <person name="Stougaard P."/>
        </authorList>
    </citation>
    <scope>NUCLEOTIDE SEQUENCE [LARGE SCALE GENOMIC DNA]</scope>
    <source>
        <strain evidence="3">S66</strain>
    </source>
</reference>
<dbReference type="OrthoDB" id="4611853at2"/>
<dbReference type="STRING" id="1799789.AX660_17400"/>
<dbReference type="EMBL" id="LSNE01000007">
    <property type="protein sequence ID" value="KXI28155.1"/>
    <property type="molecule type" value="Genomic_DNA"/>
</dbReference>
<keyword evidence="3" id="KW-1185">Reference proteome</keyword>
<dbReference type="PANTHER" id="PTHR45947:SF3">
    <property type="entry name" value="SULFOQUINOVOSYL TRANSFERASE SQD2"/>
    <property type="match status" value="1"/>
</dbReference>
<evidence type="ECO:0000313" key="3">
    <source>
        <dbReference type="Proteomes" id="UP000070299"/>
    </source>
</evidence>
<sequence>MKVTFFLGQFPATSETFVINQIAGLIKLGLTVEVVALRRSSQLVNHAILEKYDILSKTRYLLPENEGDISVSKFIKRLFLISKNIFTTKLWLAFDISRFGSLAKSLLMPALYVSIREPIRTDVFIAHFGVVGIIANNLKKLHKLEGKLLTVVHGADISKKNILLQHEKAYLDLFNSGTAMLPISQNWSQKLCDLGCPPNKIKINRMGINTEEFTFRELSLPLKKRPIIMTVARFTEKKGITYAIEALTILAAQSVEFEYWLIGDGPLKNELKTQIDNAELNTQIKMVGLKSQEELREMLKQADIFLLPSVTASDGDMEGIPVVLMEAMATGLVTISTQHSGIPELIENGVSGFLAPERDAESLAKLLMDIFNRSVDIEAIRINARNKIEEDFNQHKLYQELAKIIQTSYES</sequence>
<proteinExistence type="predicted"/>
<dbReference type="InterPro" id="IPR050194">
    <property type="entry name" value="Glycosyltransferase_grp1"/>
</dbReference>
<protein>
    <recommendedName>
        <fullName evidence="1">Glycosyl transferase family 1 domain-containing protein</fullName>
    </recommendedName>
</protein>
<dbReference type="Proteomes" id="UP000070299">
    <property type="component" value="Unassembled WGS sequence"/>
</dbReference>